<name>A0AA89BZ94_PINIB</name>
<dbReference type="EMBL" id="VSWD01000011">
    <property type="protein sequence ID" value="KAK3088184.1"/>
    <property type="molecule type" value="Genomic_DNA"/>
</dbReference>
<dbReference type="InterPro" id="IPR025048">
    <property type="entry name" value="DUF3987"/>
</dbReference>
<evidence type="ECO:0000256" key="1">
    <source>
        <dbReference type="SAM" id="MobiDB-lite"/>
    </source>
</evidence>
<proteinExistence type="predicted"/>
<dbReference type="AlphaFoldDB" id="A0AA89BZ94"/>
<keyword evidence="3" id="KW-1185">Reference proteome</keyword>
<feature type="compositionally biased region" description="Polar residues" evidence="1">
    <location>
        <begin position="469"/>
        <end position="484"/>
    </location>
</feature>
<gene>
    <name evidence="2" type="ORF">FSP39_015870</name>
</gene>
<organism evidence="2 3">
    <name type="scientific">Pinctada imbricata</name>
    <name type="common">Atlantic pearl-oyster</name>
    <name type="synonym">Pinctada martensii</name>
    <dbReference type="NCBI Taxonomy" id="66713"/>
    <lineage>
        <taxon>Eukaryota</taxon>
        <taxon>Metazoa</taxon>
        <taxon>Spiralia</taxon>
        <taxon>Lophotrochozoa</taxon>
        <taxon>Mollusca</taxon>
        <taxon>Bivalvia</taxon>
        <taxon>Autobranchia</taxon>
        <taxon>Pteriomorphia</taxon>
        <taxon>Pterioida</taxon>
        <taxon>Pterioidea</taxon>
        <taxon>Pteriidae</taxon>
        <taxon>Pinctada</taxon>
    </lineage>
</organism>
<feature type="region of interest" description="Disordered" evidence="1">
    <location>
        <begin position="442"/>
        <end position="488"/>
    </location>
</feature>
<dbReference type="Proteomes" id="UP001186944">
    <property type="component" value="Unassembled WGS sequence"/>
</dbReference>
<accession>A0AA89BZ94</accession>
<dbReference type="Pfam" id="PF13148">
    <property type="entry name" value="DUF3987"/>
    <property type="match status" value="1"/>
</dbReference>
<protein>
    <submittedName>
        <fullName evidence="2">Uncharacterized protein</fullName>
    </submittedName>
</protein>
<evidence type="ECO:0000313" key="2">
    <source>
        <dbReference type="EMBL" id="KAK3088184.1"/>
    </source>
</evidence>
<feature type="compositionally biased region" description="Polar residues" evidence="1">
    <location>
        <begin position="442"/>
        <end position="453"/>
    </location>
</feature>
<reference evidence="2" key="1">
    <citation type="submission" date="2019-08" db="EMBL/GenBank/DDBJ databases">
        <title>The improved chromosome-level genome for the pearl oyster Pinctada fucata martensii using PacBio sequencing and Hi-C.</title>
        <authorList>
            <person name="Zheng Z."/>
        </authorList>
    </citation>
    <scope>NUCLEOTIDE SEQUENCE</scope>
    <source>
        <strain evidence="2">ZZ-2019</strain>
        <tissue evidence="2">Adductor muscle</tissue>
    </source>
</reference>
<feature type="compositionally biased region" description="Basic and acidic residues" evidence="1">
    <location>
        <begin position="454"/>
        <end position="464"/>
    </location>
</feature>
<sequence>MNQPLEVVSEYCDKTLKISDCSKAALLQTQKTNAGQGIICADEVSQFLGGMLKRSSSDTSGERQLLLTLWGGRGHTVAYASKQNIRLNSSGLCIGGFTQPDRMFEILEEMKSSGDGLFERFLIWMLPGYVYSGASIKAANTEFNSKYLLKSLAPVFQEIYNIHSANQITYGFSPEAQELVDQTEEKVRVGILNRSSAVVTDSSDEDIEDSEVEPINCIIGSKYMDQLGRLCLSMHIFSSVLEQILGRNSNIDIPQKIEVRVVEGAIKLLDHIMKQNDIVLNAMFPTSYEPMPDASGLSEISSSLDKEIMYRLMAEPGCVYPISNLTRYRHRGEVITAVLANEVVKVACDLGFGTLDKVKVGKTKRNVVFFKTLPDQINVEKLKSYGIDIAFYRQQFTLPISTCLRLDSTITSYHPQAHLLFVHNSNVSANDTVDFMSTSEDLNLQGESENDVQLESRSEDHTSEDAEPQSRSPKLVSTSNSSVENRSRLLLQPQIGTPLLDHVY</sequence>
<comment type="caution">
    <text evidence="2">The sequence shown here is derived from an EMBL/GenBank/DDBJ whole genome shotgun (WGS) entry which is preliminary data.</text>
</comment>
<evidence type="ECO:0000313" key="3">
    <source>
        <dbReference type="Proteomes" id="UP001186944"/>
    </source>
</evidence>